<dbReference type="InterPro" id="IPR011663">
    <property type="entry name" value="UTRA"/>
</dbReference>
<dbReference type="Pfam" id="PF00392">
    <property type="entry name" value="GntR"/>
    <property type="match status" value="1"/>
</dbReference>
<reference evidence="5 6" key="1">
    <citation type="submission" date="2013-03" db="EMBL/GenBank/DDBJ databases">
        <title>The Genome Sequence of Enterococcus sulfureus ATCC_49903 (PacBio/Illumina hybrid assembly).</title>
        <authorList>
            <consortium name="The Broad Institute Genomics Platform"/>
            <consortium name="The Broad Institute Genome Sequencing Center for Infectious Disease"/>
            <person name="Earl A."/>
            <person name="Russ C."/>
            <person name="Gilmore M."/>
            <person name="Surin D."/>
            <person name="Walker B."/>
            <person name="Young S."/>
            <person name="Zeng Q."/>
            <person name="Gargeya S."/>
            <person name="Fitzgerald M."/>
            <person name="Haas B."/>
            <person name="Abouelleil A."/>
            <person name="Allen A.W."/>
            <person name="Alvarado L."/>
            <person name="Arachchi H.M."/>
            <person name="Berlin A.M."/>
            <person name="Chapman S.B."/>
            <person name="Gainer-Dewar J."/>
            <person name="Goldberg J."/>
            <person name="Griggs A."/>
            <person name="Gujja S."/>
            <person name="Hansen M."/>
            <person name="Howarth C."/>
            <person name="Imamovic A."/>
            <person name="Ireland A."/>
            <person name="Larimer J."/>
            <person name="McCowan C."/>
            <person name="Murphy C."/>
            <person name="Pearson M."/>
            <person name="Poon T.W."/>
            <person name="Priest M."/>
            <person name="Roberts A."/>
            <person name="Saif S."/>
            <person name="Shea T."/>
            <person name="Sisk P."/>
            <person name="Sykes S."/>
            <person name="Wortman J."/>
            <person name="Nusbaum C."/>
            <person name="Birren B."/>
        </authorList>
    </citation>
    <scope>NUCLEOTIDE SEQUENCE [LARGE SCALE GENOMIC DNA]</scope>
    <source>
        <strain evidence="5 6">ATCC 49903</strain>
    </source>
</reference>
<dbReference type="GO" id="GO:0003700">
    <property type="term" value="F:DNA-binding transcription factor activity"/>
    <property type="evidence" value="ECO:0007669"/>
    <property type="project" value="InterPro"/>
</dbReference>
<dbReference type="SMART" id="SM00345">
    <property type="entry name" value="HTH_GNTR"/>
    <property type="match status" value="1"/>
</dbReference>
<keyword evidence="1" id="KW-0805">Transcription regulation</keyword>
<dbReference type="eggNOG" id="COG2188">
    <property type="taxonomic scope" value="Bacteria"/>
</dbReference>
<dbReference type="InterPro" id="IPR036388">
    <property type="entry name" value="WH-like_DNA-bd_sf"/>
</dbReference>
<dbReference type="InterPro" id="IPR000524">
    <property type="entry name" value="Tscrpt_reg_HTH_GntR"/>
</dbReference>
<dbReference type="CDD" id="cd07377">
    <property type="entry name" value="WHTH_GntR"/>
    <property type="match status" value="1"/>
</dbReference>
<dbReference type="Pfam" id="PF07702">
    <property type="entry name" value="UTRA"/>
    <property type="match status" value="1"/>
</dbReference>
<dbReference type="SUPFAM" id="SSF64288">
    <property type="entry name" value="Chorismate lyase-like"/>
    <property type="match status" value="1"/>
</dbReference>
<dbReference type="InterPro" id="IPR050679">
    <property type="entry name" value="Bact_HTH_transcr_reg"/>
</dbReference>
<protein>
    <recommendedName>
        <fullName evidence="4">HTH gntR-type domain-containing protein</fullName>
    </recommendedName>
</protein>
<evidence type="ECO:0000313" key="6">
    <source>
        <dbReference type="Proteomes" id="UP000015961"/>
    </source>
</evidence>
<dbReference type="SMART" id="SM00866">
    <property type="entry name" value="UTRA"/>
    <property type="match status" value="1"/>
</dbReference>
<evidence type="ECO:0000256" key="3">
    <source>
        <dbReference type="ARBA" id="ARBA00023163"/>
    </source>
</evidence>
<dbReference type="EMBL" id="ASWO01000007">
    <property type="protein sequence ID" value="EOT83102.1"/>
    <property type="molecule type" value="Genomic_DNA"/>
</dbReference>
<keyword evidence="3" id="KW-0804">Transcription</keyword>
<dbReference type="GO" id="GO:0045892">
    <property type="term" value="P:negative regulation of DNA-templated transcription"/>
    <property type="evidence" value="ECO:0007669"/>
    <property type="project" value="TreeGrafter"/>
</dbReference>
<dbReference type="InterPro" id="IPR036390">
    <property type="entry name" value="WH_DNA-bd_sf"/>
</dbReference>
<accession>S0KMB1</accession>
<dbReference type="PATRIC" id="fig|1140003.3.peg.1799"/>
<keyword evidence="2" id="KW-0238">DNA-binding</keyword>
<organism evidence="5 6">
    <name type="scientific">Enterococcus sulfureus ATCC 49903</name>
    <dbReference type="NCBI Taxonomy" id="1140003"/>
    <lineage>
        <taxon>Bacteria</taxon>
        <taxon>Bacillati</taxon>
        <taxon>Bacillota</taxon>
        <taxon>Bacilli</taxon>
        <taxon>Lactobacillales</taxon>
        <taxon>Enterococcaceae</taxon>
        <taxon>Enterococcus</taxon>
    </lineage>
</organism>
<feature type="domain" description="HTH gntR-type" evidence="4">
    <location>
        <begin position="1"/>
        <end position="69"/>
    </location>
</feature>
<dbReference type="InterPro" id="IPR028978">
    <property type="entry name" value="Chorismate_lyase_/UTRA_dom_sf"/>
</dbReference>
<evidence type="ECO:0000259" key="4">
    <source>
        <dbReference type="PROSITE" id="PS50949"/>
    </source>
</evidence>
<dbReference type="SUPFAM" id="SSF46785">
    <property type="entry name" value="Winged helix' DNA-binding domain"/>
    <property type="match status" value="1"/>
</dbReference>
<dbReference type="Gene3D" id="1.10.10.10">
    <property type="entry name" value="Winged helix-like DNA-binding domain superfamily/Winged helix DNA-binding domain"/>
    <property type="match status" value="1"/>
</dbReference>
<dbReference type="RefSeq" id="WP_016186300.1">
    <property type="nucleotide sequence ID" value="NZ_ASWO01000007.1"/>
</dbReference>
<dbReference type="PROSITE" id="PS50949">
    <property type="entry name" value="HTH_GNTR"/>
    <property type="match status" value="1"/>
</dbReference>
<dbReference type="PANTHER" id="PTHR44846:SF4">
    <property type="entry name" value="HTH GNTR-TYPE DOMAIN-CONTAINING PROTEIN"/>
    <property type="match status" value="1"/>
</dbReference>
<comment type="caution">
    <text evidence="5">The sequence shown here is derived from an EMBL/GenBank/DDBJ whole genome shotgun (WGS) entry which is preliminary data.</text>
</comment>
<gene>
    <name evidence="5" type="ORF">I573_02215</name>
</gene>
<evidence type="ECO:0000256" key="2">
    <source>
        <dbReference type="ARBA" id="ARBA00023125"/>
    </source>
</evidence>
<evidence type="ECO:0000256" key="1">
    <source>
        <dbReference type="ARBA" id="ARBA00023015"/>
    </source>
</evidence>
<sequence length="231" mass="26567">MPKYVEIAQDIEQRIKAQDLLQGTKLANITALASQYSVSKNTILKTLQLLEERGSIYQVQGSGIFVRRKKRRGYISLIQNRGFTDDLKAADETSKVITLETISATEEIATNLQCTIGDPVYFVERVHAIRGQVFCFEQSYYNQEIVTFLNRAIAEDSIFDYLEKGLNLQIGFSDKYLKVARVKKEIAEFLELSAKDPVLFIEELYYTASGRPFDFSKNYYHPDYSQFFIQS</sequence>
<evidence type="ECO:0000313" key="5">
    <source>
        <dbReference type="EMBL" id="EOT83102.1"/>
    </source>
</evidence>
<dbReference type="Gene3D" id="3.40.1410.10">
    <property type="entry name" value="Chorismate lyase-like"/>
    <property type="match status" value="1"/>
</dbReference>
<dbReference type="Proteomes" id="UP000015961">
    <property type="component" value="Unassembled WGS sequence"/>
</dbReference>
<dbReference type="OrthoDB" id="9816541at2"/>
<name>S0KMB1_9ENTE</name>
<dbReference type="GO" id="GO:0003677">
    <property type="term" value="F:DNA binding"/>
    <property type="evidence" value="ECO:0007669"/>
    <property type="project" value="UniProtKB-KW"/>
</dbReference>
<keyword evidence="6" id="KW-1185">Reference proteome</keyword>
<dbReference type="AlphaFoldDB" id="S0KMB1"/>
<dbReference type="PANTHER" id="PTHR44846">
    <property type="entry name" value="MANNOSYL-D-GLYCERATE TRANSPORT/METABOLISM SYSTEM REPRESSOR MNGR-RELATED"/>
    <property type="match status" value="1"/>
</dbReference>
<dbReference type="STRING" id="1140003.OMY_01868"/>
<proteinExistence type="predicted"/>